<protein>
    <recommendedName>
        <fullName evidence="2">ribonucleoside-diphosphate reductase</fullName>
        <ecNumber evidence="2">1.17.4.1</ecNumber>
    </recommendedName>
</protein>
<evidence type="ECO:0000256" key="5">
    <source>
        <dbReference type="ARBA" id="ARBA00047754"/>
    </source>
</evidence>
<comment type="similarity">
    <text evidence="1">Belongs to the ribonucleoside diphosphate reductase class-2 family.</text>
</comment>
<evidence type="ECO:0000259" key="6">
    <source>
        <dbReference type="Pfam" id="PF12637"/>
    </source>
</evidence>
<evidence type="ECO:0000256" key="1">
    <source>
        <dbReference type="ARBA" id="ARBA00007405"/>
    </source>
</evidence>
<comment type="caution">
    <text evidence="7">The sequence shown here is derived from an EMBL/GenBank/DDBJ whole genome shotgun (WGS) entry which is preliminary data.</text>
</comment>
<reference evidence="7 8" key="1">
    <citation type="submission" date="2024-07" db="EMBL/GenBank/DDBJ databases">
        <title>Description of Labrys sedimenti sp. nov., isolated from a diclofenac-degrading enrichment culture.</title>
        <authorList>
            <person name="Tancsics A."/>
            <person name="Csepanyi A."/>
        </authorList>
    </citation>
    <scope>NUCLEOTIDE SEQUENCE [LARGE SCALE GENOMIC DNA]</scope>
    <source>
        <strain evidence="7 8">LMG 23578</strain>
    </source>
</reference>
<proteinExistence type="inferred from homology"/>
<dbReference type="EMBL" id="JBFNQD010000001">
    <property type="protein sequence ID" value="MEW9304520.1"/>
    <property type="molecule type" value="Genomic_DNA"/>
</dbReference>
<feature type="domain" description="TSCPD" evidence="6">
    <location>
        <begin position="18"/>
        <end position="86"/>
    </location>
</feature>
<keyword evidence="8" id="KW-1185">Reference proteome</keyword>
<name>A0ABV3PFX5_9HYPH</name>
<sequence length="105" mass="11146">MNRHVLPNRRPSLTFGVEHGIGGKHSNFTVSIGGDGESSDVREVFVSGPQSPLLDLVRDSAILLSLALQYGCPLETIRHALTRDDADQPATVIGSVVAGIEEVLA</sequence>
<keyword evidence="4" id="KW-0547">Nucleotide-binding</keyword>
<gene>
    <name evidence="7" type="ORF">ABXS05_03155</name>
</gene>
<evidence type="ECO:0000256" key="4">
    <source>
        <dbReference type="ARBA" id="ARBA00022741"/>
    </source>
</evidence>
<keyword evidence="3" id="KW-0237">DNA synthesis</keyword>
<accession>A0ABV3PFX5</accession>
<dbReference type="InterPro" id="IPR024434">
    <property type="entry name" value="TSCPD_dom"/>
</dbReference>
<evidence type="ECO:0000313" key="8">
    <source>
        <dbReference type="Proteomes" id="UP001555786"/>
    </source>
</evidence>
<dbReference type="Pfam" id="PF12637">
    <property type="entry name" value="TSCPD"/>
    <property type="match status" value="1"/>
</dbReference>
<dbReference type="RefSeq" id="WP_367622880.1">
    <property type="nucleotide sequence ID" value="NZ_JBFNQD010000001.1"/>
</dbReference>
<organism evidence="7 8">
    <name type="scientific">Labrys neptuniae</name>
    <dbReference type="NCBI Taxonomy" id="376174"/>
    <lineage>
        <taxon>Bacteria</taxon>
        <taxon>Pseudomonadati</taxon>
        <taxon>Pseudomonadota</taxon>
        <taxon>Alphaproteobacteria</taxon>
        <taxon>Hyphomicrobiales</taxon>
        <taxon>Xanthobacteraceae</taxon>
        <taxon>Labrys</taxon>
    </lineage>
</organism>
<evidence type="ECO:0000256" key="3">
    <source>
        <dbReference type="ARBA" id="ARBA00022634"/>
    </source>
</evidence>
<evidence type="ECO:0000313" key="7">
    <source>
        <dbReference type="EMBL" id="MEW9304520.1"/>
    </source>
</evidence>
<evidence type="ECO:0000256" key="2">
    <source>
        <dbReference type="ARBA" id="ARBA00012274"/>
    </source>
</evidence>
<dbReference type="EC" id="1.17.4.1" evidence="2"/>
<dbReference type="Proteomes" id="UP001555786">
    <property type="component" value="Unassembled WGS sequence"/>
</dbReference>
<comment type="catalytic activity">
    <reaction evidence="5">
        <text>a 2'-deoxyribonucleoside 5'-diphosphate + [thioredoxin]-disulfide + H2O = a ribonucleoside 5'-diphosphate + [thioredoxin]-dithiol</text>
        <dbReference type="Rhea" id="RHEA:23252"/>
        <dbReference type="Rhea" id="RHEA-COMP:10698"/>
        <dbReference type="Rhea" id="RHEA-COMP:10700"/>
        <dbReference type="ChEBI" id="CHEBI:15377"/>
        <dbReference type="ChEBI" id="CHEBI:29950"/>
        <dbReference type="ChEBI" id="CHEBI:50058"/>
        <dbReference type="ChEBI" id="CHEBI:57930"/>
        <dbReference type="ChEBI" id="CHEBI:73316"/>
        <dbReference type="EC" id="1.17.4.1"/>
    </reaction>
</comment>